<dbReference type="SUPFAM" id="SSF47473">
    <property type="entry name" value="EF-hand"/>
    <property type="match status" value="1"/>
</dbReference>
<comment type="caution">
    <text evidence="1">The sequence shown here is derived from an EMBL/GenBank/DDBJ whole genome shotgun (WGS) entry which is preliminary data.</text>
</comment>
<proteinExistence type="predicted"/>
<feature type="non-terminal residue" evidence="1">
    <location>
        <position position="754"/>
    </location>
</feature>
<dbReference type="EMBL" id="MIGC01002858">
    <property type="protein sequence ID" value="PHJ20320.1"/>
    <property type="molecule type" value="Genomic_DNA"/>
</dbReference>
<sequence>MYRTVDGGVRCSACGDCSGVTRIFTGVTDGSLATAELVRDEVGDSCKAHGGLELLYKYAETLDKCSEASPALATELRAAVATLRKWQTEALKLCDRPTERSGHPNIDQHSVTTLGVQESEEELVVTDLTTRLSNVARVSPSCESLAACHSRAMWQAETLCGEQHVQACLSTLAHAQLVARDATHLAVSRIQQSALNHPDFARYSAQLLDVFGRLQRFLSVCHNTVTECAKDCSAVPEGMRSTLALSLRVVLASATLLVSLSGCVTGETYTAEVSLQARLARQALEALLDRCASEHVAFICDSAAVVHLLTHALDQSAGNALSTIGSIWAGVPSGSLTELLLMRSGTQKGRIMKVEVVRFAQPLVKELPPRARSDEWISCLQNVSGKWNDSFGCWAPQFMDDEHEETFSLEDDREVHEDVEPLLLQEGGDEDQELNNDPIVGSFKAICGQDKDVEVNQAAWFACTQGLAPSPDELEEWSRKNGPRLTRKQIHHFLNHCRHEEDTVDNFMSIFSYHDPMMTGYVSRFTFITLLSMGSQHPEAAENCITALLSSCFGLDDGEQVNYKAFAEKLLQPSQPCAPGYSAAYLKLWEPAGSFQEPLECVQTTPSVQPSSSAAQTRGGGGVSSWFASFFKDTASQKTAAEEASLTVTESVLKKAAEEEDDASSPPTTAATTVPLGVECQAFIDFAGSDTAMISAERAIEAANSVCSLPVTQSDFLAFGSRAGDSDMKAMEMQTFSRFIEFLRQRQELFVKSA</sequence>
<name>A0A2C6KIJ4_9APIC</name>
<dbReference type="Proteomes" id="UP000221165">
    <property type="component" value="Unassembled WGS sequence"/>
</dbReference>
<evidence type="ECO:0000313" key="2">
    <source>
        <dbReference type="Proteomes" id="UP000221165"/>
    </source>
</evidence>
<evidence type="ECO:0000313" key="1">
    <source>
        <dbReference type="EMBL" id="PHJ20320.1"/>
    </source>
</evidence>
<dbReference type="VEuPathDB" id="ToxoDB:CSUI_005843"/>
<dbReference type="InterPro" id="IPR011992">
    <property type="entry name" value="EF-hand-dom_pair"/>
</dbReference>
<keyword evidence="2" id="KW-1185">Reference proteome</keyword>
<dbReference type="AlphaFoldDB" id="A0A2C6KIJ4"/>
<accession>A0A2C6KIJ4</accession>
<dbReference type="GeneID" id="94429222"/>
<organism evidence="1 2">
    <name type="scientific">Cystoisospora suis</name>
    <dbReference type="NCBI Taxonomy" id="483139"/>
    <lineage>
        <taxon>Eukaryota</taxon>
        <taxon>Sar</taxon>
        <taxon>Alveolata</taxon>
        <taxon>Apicomplexa</taxon>
        <taxon>Conoidasida</taxon>
        <taxon>Coccidia</taxon>
        <taxon>Eucoccidiorida</taxon>
        <taxon>Eimeriorina</taxon>
        <taxon>Sarcocystidae</taxon>
        <taxon>Cystoisospora</taxon>
    </lineage>
</organism>
<reference evidence="1 2" key="1">
    <citation type="journal article" date="2017" name="Int. J. Parasitol.">
        <title>The genome of the protozoan parasite Cystoisospora suis and a reverse vaccinology approach to identify vaccine candidates.</title>
        <authorList>
            <person name="Palmieri N."/>
            <person name="Shrestha A."/>
            <person name="Ruttkowski B."/>
            <person name="Beck T."/>
            <person name="Vogl C."/>
            <person name="Tomley F."/>
            <person name="Blake D.P."/>
            <person name="Joachim A."/>
        </authorList>
    </citation>
    <scope>NUCLEOTIDE SEQUENCE [LARGE SCALE GENOMIC DNA]</scope>
    <source>
        <strain evidence="1 2">Wien I</strain>
    </source>
</reference>
<dbReference type="Gene3D" id="1.10.238.10">
    <property type="entry name" value="EF-hand"/>
    <property type="match status" value="1"/>
</dbReference>
<dbReference type="OrthoDB" id="10588954at2759"/>
<gene>
    <name evidence="1" type="ORF">CSUI_005843</name>
</gene>
<protein>
    <submittedName>
        <fullName evidence="1">Uncharacterized protein</fullName>
    </submittedName>
</protein>
<dbReference type="RefSeq" id="XP_067922009.1">
    <property type="nucleotide sequence ID" value="XM_068066011.1"/>
</dbReference>